<gene>
    <name evidence="3" type="ORF">MLAC_39970</name>
</gene>
<accession>A0A7I7NQZ5</accession>
<feature type="domain" description="Transposase IS204/IS1001/IS1096/IS1165 DDE" evidence="2">
    <location>
        <begin position="2"/>
        <end position="45"/>
    </location>
</feature>
<dbReference type="PANTHER" id="PTHR33498">
    <property type="entry name" value="TRANSPOSASE FOR INSERTION SEQUENCE ELEMENT IS1557"/>
    <property type="match status" value="1"/>
</dbReference>
<dbReference type="KEGG" id="mlj:MLAC_39970"/>
<sequence length="62" mass="6611">MRHRQAIDAALDHGLSQGLIESTNTKIRVLTRVAFGFHNPAALIALAMLALGGHRPTLPGRG</sequence>
<evidence type="ECO:0000313" key="3">
    <source>
        <dbReference type="EMBL" id="BBX98703.1"/>
    </source>
</evidence>
<evidence type="ECO:0000259" key="2">
    <source>
        <dbReference type="Pfam" id="PF01610"/>
    </source>
</evidence>
<dbReference type="PANTHER" id="PTHR33498:SF1">
    <property type="entry name" value="TRANSPOSASE FOR INSERTION SEQUENCE ELEMENT IS1557"/>
    <property type="match status" value="1"/>
</dbReference>
<dbReference type="InterPro" id="IPR002560">
    <property type="entry name" value="Transposase_DDE"/>
</dbReference>
<keyword evidence="1" id="KW-0472">Membrane</keyword>
<feature type="transmembrane region" description="Helical" evidence="1">
    <location>
        <begin position="29"/>
        <end position="51"/>
    </location>
</feature>
<organism evidence="3 4">
    <name type="scientific">Mycobacterium lacus</name>
    <dbReference type="NCBI Taxonomy" id="169765"/>
    <lineage>
        <taxon>Bacteria</taxon>
        <taxon>Bacillati</taxon>
        <taxon>Actinomycetota</taxon>
        <taxon>Actinomycetes</taxon>
        <taxon>Mycobacteriales</taxon>
        <taxon>Mycobacteriaceae</taxon>
        <taxon>Mycobacterium</taxon>
    </lineage>
</organism>
<dbReference type="EMBL" id="AP022581">
    <property type="protein sequence ID" value="BBX98703.1"/>
    <property type="molecule type" value="Genomic_DNA"/>
</dbReference>
<protein>
    <recommendedName>
        <fullName evidence="2">Transposase IS204/IS1001/IS1096/IS1165 DDE domain-containing protein</fullName>
    </recommendedName>
</protein>
<keyword evidence="4" id="KW-1185">Reference proteome</keyword>
<proteinExistence type="predicted"/>
<dbReference type="InterPro" id="IPR047951">
    <property type="entry name" value="Transpos_ISL3"/>
</dbReference>
<name>A0A7I7NQZ5_9MYCO</name>
<dbReference type="Proteomes" id="UP000466396">
    <property type="component" value="Chromosome"/>
</dbReference>
<evidence type="ECO:0000256" key="1">
    <source>
        <dbReference type="SAM" id="Phobius"/>
    </source>
</evidence>
<keyword evidence="1" id="KW-1133">Transmembrane helix</keyword>
<reference evidence="3 4" key="1">
    <citation type="journal article" date="2019" name="Emerg. Microbes Infect.">
        <title>Comprehensive subspecies identification of 175 nontuberculous mycobacteria species based on 7547 genomic profiles.</title>
        <authorList>
            <person name="Matsumoto Y."/>
            <person name="Kinjo T."/>
            <person name="Motooka D."/>
            <person name="Nabeya D."/>
            <person name="Jung N."/>
            <person name="Uechi K."/>
            <person name="Horii T."/>
            <person name="Iida T."/>
            <person name="Fujita J."/>
            <person name="Nakamura S."/>
        </authorList>
    </citation>
    <scope>NUCLEOTIDE SEQUENCE [LARGE SCALE GENOMIC DNA]</scope>
    <source>
        <strain evidence="3 4">JCM 15657</strain>
    </source>
</reference>
<evidence type="ECO:0000313" key="4">
    <source>
        <dbReference type="Proteomes" id="UP000466396"/>
    </source>
</evidence>
<keyword evidence="1" id="KW-0812">Transmembrane</keyword>
<dbReference type="AlphaFoldDB" id="A0A7I7NQZ5"/>
<dbReference type="Pfam" id="PF01610">
    <property type="entry name" value="DDE_Tnp_ISL3"/>
    <property type="match status" value="1"/>
</dbReference>